<keyword evidence="4" id="KW-1185">Reference proteome</keyword>
<protein>
    <submittedName>
        <fullName evidence="3">Arylesterase</fullName>
    </submittedName>
</protein>
<gene>
    <name evidence="3" type="ORF">M1K48_09125</name>
</gene>
<dbReference type="PANTHER" id="PTHR30383:SF24">
    <property type="entry name" value="THIOESTERASE 1_PROTEASE 1_LYSOPHOSPHOLIPASE L1"/>
    <property type="match status" value="1"/>
</dbReference>
<feature type="signal peptide" evidence="1">
    <location>
        <begin position="1"/>
        <end position="18"/>
    </location>
</feature>
<organism evidence="3 4">
    <name type="scientific">Sphingomonas glaciei</name>
    <dbReference type="NCBI Taxonomy" id="2938948"/>
    <lineage>
        <taxon>Bacteria</taxon>
        <taxon>Pseudomonadati</taxon>
        <taxon>Pseudomonadota</taxon>
        <taxon>Alphaproteobacteria</taxon>
        <taxon>Sphingomonadales</taxon>
        <taxon>Sphingomonadaceae</taxon>
        <taxon>Sphingomonas</taxon>
    </lineage>
</organism>
<dbReference type="EMBL" id="CP097253">
    <property type="protein sequence ID" value="UUR07109.1"/>
    <property type="molecule type" value="Genomic_DNA"/>
</dbReference>
<evidence type="ECO:0000313" key="4">
    <source>
        <dbReference type="Proteomes" id="UP000831921"/>
    </source>
</evidence>
<proteinExistence type="predicted"/>
<keyword evidence="1" id="KW-0732">Signal</keyword>
<dbReference type="Proteomes" id="UP000831921">
    <property type="component" value="Chromosome"/>
</dbReference>
<accession>A0ABY5MT31</accession>
<dbReference type="InterPro" id="IPR013830">
    <property type="entry name" value="SGNH_hydro"/>
</dbReference>
<dbReference type="Gene3D" id="3.40.50.1110">
    <property type="entry name" value="SGNH hydrolase"/>
    <property type="match status" value="1"/>
</dbReference>
<sequence length="217" mass="23203">MLRWLLLPALFAAVPASAQVPSSNSEGPLILAFGDSLTAGYGLGRGLGFAPQLEDALRRHGVKARVRDAGVSGDTTAGGRARLAWTLQRMGAKPDLAIVELGANDMLRGVDPKVTEANLDAILAELKRQDIPVLVAGMLAAPNLGPDYRQRYEAIFPTLARKYDAELYPFILQGVVGNRALLLGDGVHPNFEGIKRMVTGIMPTVQRALAKIGPTQR</sequence>
<evidence type="ECO:0000313" key="3">
    <source>
        <dbReference type="EMBL" id="UUR07109.1"/>
    </source>
</evidence>
<feature type="chain" id="PRO_5046368492" evidence="1">
    <location>
        <begin position="19"/>
        <end position="217"/>
    </location>
</feature>
<dbReference type="PROSITE" id="PS01098">
    <property type="entry name" value="LIPASE_GDSL_SER"/>
    <property type="match status" value="1"/>
</dbReference>
<dbReference type="SUPFAM" id="SSF52266">
    <property type="entry name" value="SGNH hydrolase"/>
    <property type="match status" value="1"/>
</dbReference>
<reference evidence="3 4" key="1">
    <citation type="submission" date="2022-05" db="EMBL/GenBank/DDBJ databases">
        <title>S8-45 Sphingomonas ultraviolaceadurans.</title>
        <authorList>
            <person name="Liu Y."/>
        </authorList>
    </citation>
    <scope>NUCLEOTIDE SEQUENCE [LARGE SCALE GENOMIC DNA]</scope>
    <source>
        <strain evidence="3 4">S8-45</strain>
    </source>
</reference>
<dbReference type="PANTHER" id="PTHR30383">
    <property type="entry name" value="THIOESTERASE 1/PROTEASE 1/LYSOPHOSPHOLIPASE L1"/>
    <property type="match status" value="1"/>
</dbReference>
<dbReference type="InterPro" id="IPR051532">
    <property type="entry name" value="Ester_Hydrolysis_Enzymes"/>
</dbReference>
<dbReference type="InterPro" id="IPR036514">
    <property type="entry name" value="SGNH_hydro_sf"/>
</dbReference>
<feature type="domain" description="SGNH hydrolase-type esterase" evidence="2">
    <location>
        <begin position="32"/>
        <end position="193"/>
    </location>
</feature>
<dbReference type="RefSeq" id="WP_249454650.1">
    <property type="nucleotide sequence ID" value="NZ_CP097253.1"/>
</dbReference>
<dbReference type="CDD" id="cd01822">
    <property type="entry name" value="Lysophospholipase_L1_like"/>
    <property type="match status" value="1"/>
</dbReference>
<evidence type="ECO:0000256" key="1">
    <source>
        <dbReference type="SAM" id="SignalP"/>
    </source>
</evidence>
<evidence type="ECO:0000259" key="2">
    <source>
        <dbReference type="Pfam" id="PF13472"/>
    </source>
</evidence>
<dbReference type="InterPro" id="IPR008265">
    <property type="entry name" value="Lipase_GDSL_AS"/>
</dbReference>
<name>A0ABY5MT31_9SPHN</name>
<dbReference type="Pfam" id="PF13472">
    <property type="entry name" value="Lipase_GDSL_2"/>
    <property type="match status" value="1"/>
</dbReference>